<dbReference type="FunFam" id="1.10.760.10:FF:000038">
    <property type="entry name" value="Cytochrome c6"/>
    <property type="match status" value="1"/>
</dbReference>
<evidence type="ECO:0000256" key="7">
    <source>
        <dbReference type="ARBA" id="ARBA00022723"/>
    </source>
</evidence>
<feature type="binding site" description="covalent" evidence="11">
    <location>
        <position position="42"/>
    </location>
    <ligand>
        <name>heme c</name>
        <dbReference type="ChEBI" id="CHEBI:61717"/>
    </ligand>
</feature>
<comment type="subcellular location">
    <subcellularLocation>
        <location evidence="11">Cellular thylakoid lumen</location>
    </subcellularLocation>
    <subcellularLocation>
        <location evidence="2">Plastid</location>
        <location evidence="2">Chloroplast thylakoid lumen</location>
    </subcellularLocation>
</comment>
<evidence type="ECO:0000256" key="9">
    <source>
        <dbReference type="ARBA" id="ARBA00023004"/>
    </source>
</evidence>
<evidence type="ECO:0000256" key="1">
    <source>
        <dbReference type="ARBA" id="ARBA00002347"/>
    </source>
</evidence>
<evidence type="ECO:0000313" key="13">
    <source>
        <dbReference type="EMBL" id="AYR05656.1"/>
    </source>
</evidence>
<proteinExistence type="inferred from homology"/>
<evidence type="ECO:0000256" key="3">
    <source>
        <dbReference type="ARBA" id="ARBA00009650"/>
    </source>
</evidence>
<dbReference type="HAMAP" id="MF_00594">
    <property type="entry name" value="Cytc_PetJ"/>
    <property type="match status" value="1"/>
</dbReference>
<dbReference type="AlphaFoldDB" id="A0A3G3MFR1"/>
<protein>
    <recommendedName>
        <fullName evidence="11">Cytochrome c6</fullName>
    </recommendedName>
    <alternativeName>
        <fullName evidence="11">Cytochrome c-553</fullName>
    </alternativeName>
    <alternativeName>
        <fullName evidence="11">Cytochrome c553</fullName>
    </alternativeName>
    <alternativeName>
        <fullName evidence="11">Soluble cytochrome f</fullName>
    </alternativeName>
</protein>
<keyword evidence="9 11" id="KW-0408">Iron</keyword>
<reference evidence="13" key="1">
    <citation type="journal article" date="2018" name="Genome Biol. Evol.">
        <title>Mitochondrial and Plastid Genomes from Coralline Red Algae Provide Insights into the Incongruent Evolutionary Histories of Organelles.</title>
        <authorList>
            <person name="Lee J."/>
            <person name="Song H.J."/>
            <person name="In Park S."/>
            <person name="Lee Y.M."/>
            <person name="Jeong S.Y."/>
            <person name="Oh Cho T."/>
            <person name="Kim J.H."/>
            <person name="Choi H.G."/>
            <person name="Choi C.G."/>
            <person name="Nelson W.A."/>
            <person name="Fredericq S."/>
            <person name="Bhattacharya D."/>
            <person name="Su Yoon H."/>
        </authorList>
    </citation>
    <scope>NUCLEOTIDE SEQUENCE</scope>
</reference>
<name>A0A3G3MFR1_9FLOR</name>
<dbReference type="Pfam" id="PF13442">
    <property type="entry name" value="Cytochrome_CBB3"/>
    <property type="match status" value="1"/>
</dbReference>
<organism evidence="13">
    <name type="scientific">Synarthrophyton chejuense</name>
    <dbReference type="NCBI Taxonomy" id="2485825"/>
    <lineage>
        <taxon>Eukaryota</taxon>
        <taxon>Rhodophyta</taxon>
        <taxon>Florideophyceae</taxon>
        <taxon>Corallinophycidae</taxon>
        <taxon>Hapalidiales</taxon>
        <taxon>Hapalidiaceae</taxon>
        <taxon>Melobesioideae</taxon>
        <taxon>Synarthrophyton</taxon>
    </lineage>
</organism>
<dbReference type="GeneID" id="38463386"/>
<gene>
    <name evidence="11 13" type="primary">petJ</name>
</gene>
<dbReference type="GO" id="GO:0009055">
    <property type="term" value="F:electron transfer activity"/>
    <property type="evidence" value="ECO:0007669"/>
    <property type="project" value="UniProtKB-UniRule"/>
</dbReference>
<dbReference type="GO" id="GO:0015979">
    <property type="term" value="P:photosynthesis"/>
    <property type="evidence" value="ECO:0007669"/>
    <property type="project" value="UniProtKB-UniRule"/>
</dbReference>
<evidence type="ECO:0000256" key="11">
    <source>
        <dbReference type="HAMAP-Rule" id="MF_00594"/>
    </source>
</evidence>
<feature type="binding site" description="covalent" evidence="11">
    <location>
        <position position="39"/>
    </location>
    <ligand>
        <name>heme c</name>
        <dbReference type="ChEBI" id="CHEBI:61717"/>
    </ligand>
</feature>
<comment type="function">
    <text evidence="1 11">Functions as an electron carrier between membrane-bound cytochrome b6-f and photosystem I in oxygenic photosynthesis.</text>
</comment>
<evidence type="ECO:0000256" key="2">
    <source>
        <dbReference type="ARBA" id="ARBA00004456"/>
    </source>
</evidence>
<dbReference type="EMBL" id="MH281626">
    <property type="protein sequence ID" value="AYR05656.1"/>
    <property type="molecule type" value="Genomic_DNA"/>
</dbReference>
<feature type="domain" description="Cytochrome c" evidence="12">
    <location>
        <begin position="26"/>
        <end position="106"/>
    </location>
</feature>
<dbReference type="GO" id="GO:0005506">
    <property type="term" value="F:iron ion binding"/>
    <property type="evidence" value="ECO:0007669"/>
    <property type="project" value="InterPro"/>
</dbReference>
<feature type="binding site" description="axial binding residue" evidence="11">
    <location>
        <position position="43"/>
    </location>
    <ligand>
        <name>heme c</name>
        <dbReference type="ChEBI" id="CHEBI:61717"/>
    </ligand>
    <ligandPart>
        <name>Fe</name>
        <dbReference type="ChEBI" id="CHEBI:18248"/>
    </ligandPart>
</feature>
<dbReference type="Gene3D" id="1.10.760.10">
    <property type="entry name" value="Cytochrome c-like domain"/>
    <property type="match status" value="1"/>
</dbReference>
<dbReference type="SUPFAM" id="SSF46626">
    <property type="entry name" value="Cytochrome c"/>
    <property type="match status" value="1"/>
</dbReference>
<keyword evidence="4 11" id="KW-0813">Transport</keyword>
<geneLocation type="plastid" evidence="13"/>
<dbReference type="InterPro" id="IPR036909">
    <property type="entry name" value="Cyt_c-like_dom_sf"/>
</dbReference>
<dbReference type="PROSITE" id="PS51007">
    <property type="entry name" value="CYTC"/>
    <property type="match status" value="1"/>
</dbReference>
<evidence type="ECO:0000256" key="10">
    <source>
        <dbReference type="ARBA" id="ARBA00023078"/>
    </source>
</evidence>
<comment type="similarity">
    <text evidence="3 11">Belongs to the cytochrome c family. PetJ subfamily.</text>
</comment>
<dbReference type="InterPro" id="IPR008168">
    <property type="entry name" value="Cyt_C_IC"/>
</dbReference>
<comment type="PTM">
    <text evidence="11">Binds 1 heme c group per subunit.</text>
</comment>
<accession>A0A3G3MFR1</accession>
<dbReference type="PANTHER" id="PTHR34688">
    <property type="entry name" value="CYTOCHROME C6, CHLOROPLASTIC"/>
    <property type="match status" value="1"/>
</dbReference>
<evidence type="ECO:0000256" key="4">
    <source>
        <dbReference type="ARBA" id="ARBA00022448"/>
    </source>
</evidence>
<keyword evidence="8 11" id="KW-0249">Electron transport</keyword>
<dbReference type="RefSeq" id="YP_009541647.1">
    <property type="nucleotide sequence ID" value="NC_039977.1"/>
</dbReference>
<dbReference type="NCBIfam" id="NF045930">
    <property type="entry name" value="Cytc6PetJCyano"/>
    <property type="match status" value="1"/>
</dbReference>
<dbReference type="PANTHER" id="PTHR34688:SF2">
    <property type="entry name" value="CYTOCHROME C6, CHLOROPLASTIC"/>
    <property type="match status" value="1"/>
</dbReference>
<dbReference type="InterPro" id="IPR023655">
    <property type="entry name" value="Cyt_C6"/>
</dbReference>
<sequence length="110" mass="11815" precursor="true">MKKLLTLTLLVLSTLFMNLAPEVIAADLQAGEQVFSANCSACHAGGENAIMPKKTLKKDVLEDNGMNSTEAITTQVKNGKNAMPAFGGRLEEEDIDNVAGYVLDKSEQGW</sequence>
<keyword evidence="11" id="KW-0732">Signal</keyword>
<evidence type="ECO:0000256" key="5">
    <source>
        <dbReference type="ARBA" id="ARBA00022531"/>
    </source>
</evidence>
<keyword evidence="6 11" id="KW-0349">Heme</keyword>
<keyword evidence="7 11" id="KW-0479">Metal-binding</keyword>
<evidence type="ECO:0000259" key="12">
    <source>
        <dbReference type="PROSITE" id="PS51007"/>
    </source>
</evidence>
<dbReference type="PRINTS" id="PR00605">
    <property type="entry name" value="CYTCHROMECIC"/>
</dbReference>
<feature type="binding site" description="axial binding residue" evidence="11">
    <location>
        <position position="83"/>
    </location>
    <ligand>
        <name>heme c</name>
        <dbReference type="ChEBI" id="CHEBI:61717"/>
    </ligand>
    <ligandPart>
        <name>Fe</name>
        <dbReference type="ChEBI" id="CHEBI:18248"/>
    </ligandPart>
</feature>
<dbReference type="GO" id="GO:0020037">
    <property type="term" value="F:heme binding"/>
    <property type="evidence" value="ECO:0007669"/>
    <property type="project" value="InterPro"/>
</dbReference>
<dbReference type="InterPro" id="IPR009056">
    <property type="entry name" value="Cyt_c-like_dom"/>
</dbReference>
<feature type="chain" id="PRO_5018342436" description="Cytochrome c6" evidence="11">
    <location>
        <begin position="26"/>
        <end position="110"/>
    </location>
</feature>
<evidence type="ECO:0000256" key="8">
    <source>
        <dbReference type="ARBA" id="ARBA00022982"/>
    </source>
</evidence>
<feature type="signal peptide" evidence="11">
    <location>
        <begin position="1"/>
        <end position="25"/>
    </location>
</feature>
<keyword evidence="13" id="KW-0934">Plastid</keyword>
<comment type="subunit">
    <text evidence="11">Monomer.</text>
</comment>
<dbReference type="GO" id="GO:0009543">
    <property type="term" value="C:chloroplast thylakoid lumen"/>
    <property type="evidence" value="ECO:0007669"/>
    <property type="project" value="UniProtKB-SubCell"/>
</dbReference>
<keyword evidence="5 11" id="KW-0602">Photosynthesis</keyword>
<evidence type="ECO:0000256" key="6">
    <source>
        <dbReference type="ARBA" id="ARBA00022617"/>
    </source>
</evidence>
<keyword evidence="10 11" id="KW-0793">Thylakoid</keyword>